<evidence type="ECO:0000256" key="4">
    <source>
        <dbReference type="ARBA" id="ARBA00004789"/>
    </source>
</evidence>
<dbReference type="GO" id="GO:0006633">
    <property type="term" value="P:fatty acid biosynthetic process"/>
    <property type="evidence" value="ECO:0007669"/>
    <property type="project" value="TreeGrafter"/>
</dbReference>
<evidence type="ECO:0000256" key="1">
    <source>
        <dbReference type="ARBA" id="ARBA00001957"/>
    </source>
</evidence>
<keyword evidence="8" id="KW-0597">Phosphoprotein</keyword>
<dbReference type="PROSITE" id="PS52019">
    <property type="entry name" value="PKS_MFAS_DH"/>
    <property type="match status" value="1"/>
</dbReference>
<dbReference type="Gene3D" id="3.30.300.30">
    <property type="match status" value="1"/>
</dbReference>
<dbReference type="Pfam" id="PF00551">
    <property type="entry name" value="Formyl_trans_N"/>
    <property type="match status" value="1"/>
</dbReference>
<comment type="pathway">
    <text evidence="4">Antibiotic biosynthesis; bacillaene biosynthesis.</text>
</comment>
<feature type="active site" description="Proton acceptor; for dehydratase activity" evidence="11">
    <location>
        <position position="2127"/>
    </location>
</feature>
<dbReference type="Pfam" id="PF00501">
    <property type="entry name" value="AMP-binding"/>
    <property type="match status" value="1"/>
</dbReference>
<dbReference type="FunFam" id="3.40.50.12780:FF:000012">
    <property type="entry name" value="Non-ribosomal peptide synthetase"/>
    <property type="match status" value="1"/>
</dbReference>
<protein>
    <submittedName>
        <fullName evidence="15">Polyketide synthase PksN</fullName>
        <ecNumber evidence="15">2.3.1.-</ecNumber>
    </submittedName>
</protein>
<dbReference type="Gene3D" id="3.10.129.110">
    <property type="entry name" value="Polyketide synthase dehydratase"/>
    <property type="match status" value="1"/>
</dbReference>
<dbReference type="PROSITE" id="PS00455">
    <property type="entry name" value="AMP_BINDING"/>
    <property type="match status" value="1"/>
</dbReference>
<evidence type="ECO:0000259" key="13">
    <source>
        <dbReference type="PROSITE" id="PS52004"/>
    </source>
</evidence>
<dbReference type="GO" id="GO:0005886">
    <property type="term" value="C:plasma membrane"/>
    <property type="evidence" value="ECO:0007669"/>
    <property type="project" value="TreeGrafter"/>
</dbReference>
<evidence type="ECO:0000259" key="14">
    <source>
        <dbReference type="PROSITE" id="PS52019"/>
    </source>
</evidence>
<dbReference type="InterPro" id="IPR009081">
    <property type="entry name" value="PP-bd_ACP"/>
</dbReference>
<dbReference type="UniPathway" id="UPA01003"/>
<dbReference type="SMART" id="SM00826">
    <property type="entry name" value="PKS_DH"/>
    <property type="match status" value="1"/>
</dbReference>
<dbReference type="InterPro" id="IPR049900">
    <property type="entry name" value="PKS_mFAS_DH"/>
</dbReference>
<comment type="function">
    <text evidence="2">Involved in some intermediate steps for the synthesis of the antibiotic polyketide bacillaene which is involved in secondary metabolism.</text>
</comment>
<feature type="region of interest" description="N-terminal hotdog fold" evidence="11">
    <location>
        <begin position="2098"/>
        <end position="2223"/>
    </location>
</feature>
<dbReference type="PROSITE" id="PS52004">
    <property type="entry name" value="KS3_2"/>
    <property type="match status" value="1"/>
</dbReference>
<dbReference type="InterPro" id="IPR045851">
    <property type="entry name" value="AMP-bd_C_sf"/>
</dbReference>
<evidence type="ECO:0000256" key="2">
    <source>
        <dbReference type="ARBA" id="ARBA00003299"/>
    </source>
</evidence>
<dbReference type="Pfam" id="PF00109">
    <property type="entry name" value="ketoacyl-synt"/>
    <property type="match status" value="1"/>
</dbReference>
<dbReference type="NCBIfam" id="TIGR01733">
    <property type="entry name" value="AA-adenyl-dom"/>
    <property type="match status" value="1"/>
</dbReference>
<sequence>MASNKKFSCYIIGDGALIIACGRRIIDSGHDICGIITANSKVRNWAGDKSIPCFGYDNYLNLIKQKAFDYLFSIVNYDVIPEEILALPRKMAINFHDSLLPAYAGIHATSWALINKEIKHGVTWHEMVTGIDMGRILKQEIVEIETDETAFSLNLKCYEASLKAFGKLIAELATDSYSSSLQDINQRTYFSKNKRPSVGCVLSWKSSAEDMSALVRALDFKQYRNKIGLAKLAVKDEYIIIDKLCVTGIKSSHTPGTIVEITDSLVRIATVNNDIEVNSFRTIDGEKLSICDFIKQYNISVKDCLVEIDADKGARISKLYNSICRFEDFWVNQLSCTPPNSCPGIVQNGAPKPIDNYLSVEVPVIQEFINYGKNNGSIFTCSLAAIGVFLCMLNETTRINMSIGYKELKKELKGLENLFAVNVPMQLDFDCILTFKEACAHVGEKLDTAKQNKTFIRDLIVRYPELKSKSVGYKNKMPVVVEHVSSIKNYSHAEGSYLSIGISNNVNTWKIVFDEGILNEEKVLILSKAMAEFLKKIVTMPEITLGQIAAFVYEIKKQLVYDGSETMAEEENREDFISDKDEAHSLYWKQQLAGSLSVLELPTDRPRAFATSFTQQVSKSVISPEISERVKFFAQNQRIKIPAFFLGIFKLLLYRYTGQEDIIIGMQTEHIHESLGILNNNSINMIAIRSNVVGTQQFLDYIHKLQQTFNNGLKHAAYPFELLVRELNISAAEVFQVAFAYQNYNDTEMQHHYKYATEFTQDKSQNCNYELKLEISEKEDSFEFNTIFNLDLFDQTTVVRLIEHYKNLIEEVISNPDMPLAKYSVLSAKEQKTIFEDWNANQADYPKDRCIHELFEQQAKMTPNAIGVVYQEEALTYQQLDERISQLAIYLQTQNVRPECLVALCVERSIEMIIGLLGILKAGGAYVPLDPDYPAERLEYMMKDSKVSLILTQSKLMDKMSGMIENAKTIALDNDWEEIASAAQGGKTLKREVRPDNLAYVIYTSGSTGKPKGVMVSHRSISNTLHFLESYYYLTNEDAYLLKTNYTFDVSLAELFGWFIGNGRLIILPPNGEKSPEIIVDVIKKYAVTHINFVPAMLNVFLNEVINNKQFLENCSLKYIMVAGEAFPKELVKKTIVTFRNTRIENIYGPTEAAIYASWFSCSNEKIVSINTPIGKPIANTKLYVVDRNLQITPVGVPGELCIAGEGLARGYLNLPELTAEKFIDNPFSPGTKLYKTGDLVRWLPDGNIEFLGRIDFQVKIRGYRIELGEIESQLVNHPNIQDCVVVVREHESNKQLIAYYTTKRSEQGQGLLTLAELRKYMSARLPDYMVPSFFVHLDKLPLTSSGKVNRGELEKNSNTTIHKRAEIINLPQSAIETKVLEIWKNVLGITDITTEDVFFDIGGDSILAVTVAQKIKSVLNCDFNVTSLFKFPNVKSISKYIAERNNELVSQGGVPEKTESSCMGYKPINTVYEQSYPDYYNNSLAIIGISCHFPGAKNHFEFWQNLKEGKESIKFLSEKELQRFGLPKKTIHNSNFVPVQSTIEGKDYFDPRFFNISPRDAEFMDPQMRLLLVHSWKALEDAGYSPRQIPETGVFMSASNSFYQFLLFNTTKPISITNSADDYVAWILAQGGTIPTMISHKLGLKGPSFFIHSNCSSSLTGLYTAYQSLQAGEIKYALVGSSTIFPASTPGYVHQPGLNFSSNGHIKAFDAAADGMILGEGVAVMLLKRAIDAVEEGDHIYALIRGISANNDGNDKVGFYAPSVKGQAEVIQKVLNATHINPRSISFVEAHGTGTKLGDPIEFTALCDVYQQYTTDKQFCGIGSVKTNIGHLDATAGLAGCIKVALSLYHDEIPPSLNYGTPNPNIDMTNSPFYVINKLRSLEKTAEPHRAALSSFGLGGTNSHAILEQYIESKTTNVRLENDETISYIIPLSAKNEQRLREYVHELAVFLKTYWEQHYQLADLANTFQVGREEMDSRVSFIVRNSNELIQKLEKYEQEESSENCFRGTAKQSEEIIKMFGEEECQAIINKWLLAQNYQKLAELWVKGFRVDWKLLHCNAKPRRISLPTYPFAQERYWPQPGESKSDSSSMPISVIHPLLHRNTSDIRGLKFSSIFTGQEFFLADHVVKEVPILPGMASLEMARAAVEQIIGNYEKGKTTIRFRNVVWPRPITSNQALEVHIGLVLDDNGRISYKIHSGSEDFGKEPLLCSQGNVEPIFEAITSKQDIRALHAQCRDRIINSRQFYDLIAAMGIDYGPGYQGIEEIFLGTDHILAKLSLPAIVADTQGQYILHPSIMDSAVQVTLVPRVSPNNWLEFGSKIPDKVTLPFALEELEVRNQSAPLMWALVRPSINNLTRDVQELDIDLCDDQGVVCVRMKGFTWRVLEKEIKHDSGADTISVETGTGSDSPGEAVMLIPVWDSVSLESNIMPPAIRQEVVIIGGINENIEVIRQVFPNLRLIDTTSADSLEVVIQKLKACGSIEHILWIAPSSSCESLADDALINDQNKGVLHCYRVVKALLQLGYGIKNLNFTVITTQSQPINRNEQVNPTHSSIHGFISTVYNEYSHWQIRLIDLAANSRWPIDDMFNLPAEYQGNTWVYREKKWYQLKLVPFSCSSFNQSLYKKNGVYVVIGGAGGIGEVWSEYMIRNFKAQIIWIGRRKKDNVIQAKLDRLAKLGPVPQYISADATDRNSLQQAYDQIKQGFSQIKGVIHAAILLQDSSLANMDEEKFKRGLSAKVDVCVRIAQVFDKESLDFVLFFSSINSFTKTPGQSNYNAGCIFKDIFAHQLSRAWSCKVKVMNWGYWGNVGVGADKTYRDKRAREGIGAIEPQEAMEALNLLLNGPVDQIAMLKRIKEQVFKEINSKETITVYPESLVSCIHSIQQHISPVSPPIDCYNGLSKI</sequence>
<dbReference type="PANTHER" id="PTHR43775:SF37">
    <property type="entry name" value="SI:DKEY-61P9.11"/>
    <property type="match status" value="1"/>
</dbReference>
<dbReference type="InterPro" id="IPR020806">
    <property type="entry name" value="PKS_PP-bd"/>
</dbReference>
<dbReference type="InterPro" id="IPR016039">
    <property type="entry name" value="Thiolase-like"/>
</dbReference>
<keyword evidence="15" id="KW-0012">Acyltransferase</keyword>
<dbReference type="InterPro" id="IPR010071">
    <property type="entry name" value="AA_adenyl_dom"/>
</dbReference>
<evidence type="ECO:0000256" key="5">
    <source>
        <dbReference type="ARBA" id="ARBA00006432"/>
    </source>
</evidence>
<dbReference type="SUPFAM" id="SSF51735">
    <property type="entry name" value="NAD(P)-binding Rossmann-fold domains"/>
    <property type="match status" value="2"/>
</dbReference>
<dbReference type="Pfam" id="PF14765">
    <property type="entry name" value="PS-DH"/>
    <property type="match status" value="1"/>
</dbReference>
<dbReference type="Gene3D" id="1.10.1200.10">
    <property type="entry name" value="ACP-like"/>
    <property type="match status" value="1"/>
</dbReference>
<evidence type="ECO:0000256" key="11">
    <source>
        <dbReference type="PROSITE-ProRule" id="PRU01363"/>
    </source>
</evidence>
<dbReference type="SUPFAM" id="SSF52777">
    <property type="entry name" value="CoA-dependent acyltransferases"/>
    <property type="match status" value="1"/>
</dbReference>
<evidence type="ECO:0000256" key="9">
    <source>
        <dbReference type="ARBA" id="ARBA00022679"/>
    </source>
</evidence>
<dbReference type="CDD" id="cd05930">
    <property type="entry name" value="A_NRPS"/>
    <property type="match status" value="1"/>
</dbReference>
<dbReference type="FunFam" id="3.40.50.980:FF:000001">
    <property type="entry name" value="Non-ribosomal peptide synthetase"/>
    <property type="match status" value="1"/>
</dbReference>
<dbReference type="Gene3D" id="3.40.50.980">
    <property type="match status" value="2"/>
</dbReference>
<dbReference type="InterPro" id="IPR050091">
    <property type="entry name" value="PKS_NRPS_Biosynth_Enz"/>
</dbReference>
<dbReference type="SUPFAM" id="SSF53328">
    <property type="entry name" value="Formyltransferase"/>
    <property type="match status" value="1"/>
</dbReference>
<dbReference type="PROSITE" id="PS50075">
    <property type="entry name" value="CARRIER"/>
    <property type="match status" value="1"/>
</dbReference>
<dbReference type="CDD" id="cd08953">
    <property type="entry name" value="KR_2_SDR_x"/>
    <property type="match status" value="1"/>
</dbReference>
<dbReference type="KEGG" id="mana:MAMMFC1_03231"/>
<dbReference type="InterPro" id="IPR001242">
    <property type="entry name" value="Condensation_dom"/>
</dbReference>
<dbReference type="InterPro" id="IPR000873">
    <property type="entry name" value="AMP-dep_synth/lig_dom"/>
</dbReference>
<dbReference type="GO" id="GO:0004312">
    <property type="term" value="F:fatty acid synthase activity"/>
    <property type="evidence" value="ECO:0007669"/>
    <property type="project" value="TreeGrafter"/>
</dbReference>
<dbReference type="InterPro" id="IPR049551">
    <property type="entry name" value="PKS_DH_C"/>
</dbReference>
<feature type="domain" description="PKS/mFAS DH" evidence="14">
    <location>
        <begin position="2098"/>
        <end position="2392"/>
    </location>
</feature>
<keyword evidence="16" id="KW-1185">Reference proteome</keyword>
<dbReference type="SUPFAM" id="SSF53901">
    <property type="entry name" value="Thiolase-like"/>
    <property type="match status" value="1"/>
</dbReference>
<feature type="domain" description="Carrier" evidence="12">
    <location>
        <begin position="1371"/>
        <end position="1446"/>
    </location>
</feature>
<dbReference type="InterPro" id="IPR054514">
    <property type="entry name" value="RhiE-like_linker"/>
</dbReference>
<dbReference type="SMART" id="SM00825">
    <property type="entry name" value="PKS_KS"/>
    <property type="match status" value="1"/>
</dbReference>
<dbReference type="Pfam" id="PF13193">
    <property type="entry name" value="AMP-binding_C"/>
    <property type="match status" value="1"/>
</dbReference>
<dbReference type="GO" id="GO:0005737">
    <property type="term" value="C:cytoplasm"/>
    <property type="evidence" value="ECO:0007669"/>
    <property type="project" value="UniProtKB-SubCell"/>
</dbReference>
<dbReference type="SMART" id="SM00822">
    <property type="entry name" value="PKS_KR"/>
    <property type="match status" value="1"/>
</dbReference>
<dbReference type="Pfam" id="PF21089">
    <property type="entry name" value="PKS_DH_N"/>
    <property type="match status" value="1"/>
</dbReference>
<dbReference type="InterPro" id="IPR042104">
    <property type="entry name" value="PKS_dehydratase_sf"/>
</dbReference>
<dbReference type="InterPro" id="IPR049552">
    <property type="entry name" value="PKS_DH_N"/>
</dbReference>
<dbReference type="InterPro" id="IPR020841">
    <property type="entry name" value="PKS_Beta-ketoAc_synthase_dom"/>
</dbReference>
<dbReference type="Pfam" id="PF08659">
    <property type="entry name" value="KR"/>
    <property type="match status" value="1"/>
</dbReference>
<keyword evidence="7" id="KW-0963">Cytoplasm</keyword>
<feature type="active site" description="Proton donor; for dehydratase activity" evidence="11">
    <location>
        <position position="2299"/>
    </location>
</feature>
<dbReference type="SMART" id="SM00823">
    <property type="entry name" value="PKS_PP"/>
    <property type="match status" value="1"/>
</dbReference>
<dbReference type="Proteomes" id="UP000276437">
    <property type="component" value="Chromosome"/>
</dbReference>
<dbReference type="Gene3D" id="3.40.50.720">
    <property type="entry name" value="NAD(P)-binding Rossmann-like Domain"/>
    <property type="match status" value="1"/>
</dbReference>
<dbReference type="SUPFAM" id="SSF47336">
    <property type="entry name" value="ACP-like"/>
    <property type="match status" value="1"/>
</dbReference>
<evidence type="ECO:0000259" key="12">
    <source>
        <dbReference type="PROSITE" id="PS50075"/>
    </source>
</evidence>
<evidence type="ECO:0000256" key="7">
    <source>
        <dbReference type="ARBA" id="ARBA00022490"/>
    </source>
</evidence>
<feature type="domain" description="Ketosynthase family 3 (KS3)" evidence="13">
    <location>
        <begin position="1482"/>
        <end position="1910"/>
    </location>
</feature>
<dbReference type="Gene3D" id="3.30.559.30">
    <property type="entry name" value="Nonribosomal peptide synthetase, condensation domain"/>
    <property type="match status" value="1"/>
</dbReference>
<dbReference type="PROSITE" id="PS00012">
    <property type="entry name" value="PHOSPHOPANTETHEINE"/>
    <property type="match status" value="1"/>
</dbReference>
<proteinExistence type="inferred from homology"/>
<evidence type="ECO:0000256" key="3">
    <source>
        <dbReference type="ARBA" id="ARBA00004496"/>
    </source>
</evidence>
<dbReference type="Pfam" id="PF00668">
    <property type="entry name" value="Condensation"/>
    <property type="match status" value="1"/>
</dbReference>
<comment type="subcellular location">
    <subcellularLocation>
        <location evidence="3">Cytoplasm</location>
    </subcellularLocation>
</comment>
<dbReference type="FunFam" id="2.30.38.10:FF:000001">
    <property type="entry name" value="Non-ribosomal peptide synthetase PvdI"/>
    <property type="match status" value="1"/>
</dbReference>
<dbReference type="EC" id="2.3.1.-" evidence="15"/>
<dbReference type="InterPro" id="IPR013968">
    <property type="entry name" value="PKS_KR"/>
</dbReference>
<keyword evidence="9 15" id="KW-0808">Transferase</keyword>
<dbReference type="GO" id="GO:0071770">
    <property type="term" value="P:DIM/DIP cell wall layer assembly"/>
    <property type="evidence" value="ECO:0007669"/>
    <property type="project" value="TreeGrafter"/>
</dbReference>
<dbReference type="SUPFAM" id="SSF56801">
    <property type="entry name" value="Acetyl-CoA synthetase-like"/>
    <property type="match status" value="1"/>
</dbReference>
<dbReference type="InterPro" id="IPR006162">
    <property type="entry name" value="Ppantetheine_attach_site"/>
</dbReference>
<comment type="similarity">
    <text evidence="5">Belongs to the ATP-dependent AMP-binding enzyme family.</text>
</comment>
<dbReference type="InterPro" id="IPR020845">
    <property type="entry name" value="AMP-binding_CS"/>
</dbReference>
<comment type="cofactor">
    <cofactor evidence="1">
        <name>pantetheine 4'-phosphate</name>
        <dbReference type="ChEBI" id="CHEBI:47942"/>
    </cofactor>
</comment>
<dbReference type="InterPro" id="IPR002376">
    <property type="entry name" value="Formyl_transf_N"/>
</dbReference>
<dbReference type="SUPFAM" id="SSF50486">
    <property type="entry name" value="FMT C-terminal domain-like"/>
    <property type="match status" value="1"/>
</dbReference>
<evidence type="ECO:0000256" key="6">
    <source>
        <dbReference type="ARBA" id="ARBA00022450"/>
    </source>
</evidence>
<dbReference type="RefSeq" id="WP_126309446.1">
    <property type="nucleotide sequence ID" value="NZ_AP018449.1"/>
</dbReference>
<dbReference type="GO" id="GO:0031177">
    <property type="term" value="F:phosphopantetheine binding"/>
    <property type="evidence" value="ECO:0007669"/>
    <property type="project" value="InterPro"/>
</dbReference>
<dbReference type="CDD" id="cd00833">
    <property type="entry name" value="PKS"/>
    <property type="match status" value="1"/>
</dbReference>
<dbReference type="InterPro" id="IPR014031">
    <property type="entry name" value="Ketoacyl_synth_C"/>
</dbReference>
<accession>A0A348AN88</accession>
<dbReference type="InterPro" id="IPR036291">
    <property type="entry name" value="NAD(P)-bd_dom_sf"/>
</dbReference>
<gene>
    <name evidence="15" type="primary">pksN_1</name>
    <name evidence="15" type="ORF">MAMMFC1_03231</name>
</gene>
<evidence type="ECO:0000313" key="16">
    <source>
        <dbReference type="Proteomes" id="UP000276437"/>
    </source>
</evidence>
<evidence type="ECO:0000256" key="10">
    <source>
        <dbReference type="ARBA" id="ARBA00022737"/>
    </source>
</evidence>
<dbReference type="InterPro" id="IPR057326">
    <property type="entry name" value="KR_dom"/>
</dbReference>
<dbReference type="Gene3D" id="3.40.47.10">
    <property type="match status" value="1"/>
</dbReference>
<evidence type="ECO:0000313" key="15">
    <source>
        <dbReference type="EMBL" id="BBB92536.1"/>
    </source>
</evidence>
<dbReference type="InterPro" id="IPR025110">
    <property type="entry name" value="AMP-bd_C"/>
</dbReference>
<dbReference type="InterPro" id="IPR020807">
    <property type="entry name" value="PKS_DH"/>
</dbReference>
<evidence type="ECO:0000256" key="8">
    <source>
        <dbReference type="ARBA" id="ARBA00022553"/>
    </source>
</evidence>
<organism evidence="15 16">
    <name type="scientific">Methylomusa anaerophila</name>
    <dbReference type="NCBI Taxonomy" id="1930071"/>
    <lineage>
        <taxon>Bacteria</taxon>
        <taxon>Bacillati</taxon>
        <taxon>Bacillota</taxon>
        <taxon>Negativicutes</taxon>
        <taxon>Selenomonadales</taxon>
        <taxon>Sporomusaceae</taxon>
        <taxon>Methylomusa</taxon>
    </lineage>
</organism>
<dbReference type="OrthoDB" id="9778383at2"/>
<feature type="region of interest" description="C-terminal hotdog fold" evidence="11">
    <location>
        <begin position="2237"/>
        <end position="2392"/>
    </location>
</feature>
<reference evidence="15 16" key="1">
    <citation type="journal article" date="2018" name="Int. J. Syst. Evol. Microbiol.">
        <title>Methylomusa anaerophila gen. nov., sp. nov., an anaerobic methanol-utilizing bacterium isolated from a microbial fuel cell.</title>
        <authorList>
            <person name="Amano N."/>
            <person name="Yamamuro A."/>
            <person name="Miyahara M."/>
            <person name="Kouzuma A."/>
            <person name="Abe T."/>
            <person name="Watanabe K."/>
        </authorList>
    </citation>
    <scope>NUCLEOTIDE SEQUENCE [LARGE SCALE GENOMIC DNA]</scope>
    <source>
        <strain evidence="15 16">MMFC1</strain>
    </source>
</reference>
<dbReference type="InterPro" id="IPR036736">
    <property type="entry name" value="ACP-like_sf"/>
</dbReference>
<keyword evidence="10" id="KW-0677">Repeat</keyword>
<dbReference type="Gene3D" id="1.10.1240.100">
    <property type="match status" value="1"/>
</dbReference>
<dbReference type="PANTHER" id="PTHR43775">
    <property type="entry name" value="FATTY ACID SYNTHASE"/>
    <property type="match status" value="1"/>
</dbReference>
<dbReference type="Gene3D" id="3.40.50.12230">
    <property type="match status" value="1"/>
</dbReference>
<dbReference type="InterPro" id="IPR011034">
    <property type="entry name" value="Formyl_transferase-like_C_sf"/>
</dbReference>
<dbReference type="Gene3D" id="2.30.38.10">
    <property type="entry name" value="Luciferase, Domain 3"/>
    <property type="match status" value="1"/>
</dbReference>
<dbReference type="Pfam" id="PF02801">
    <property type="entry name" value="Ketoacyl-synt_C"/>
    <property type="match status" value="1"/>
</dbReference>
<dbReference type="EMBL" id="AP018449">
    <property type="protein sequence ID" value="BBB92536.1"/>
    <property type="molecule type" value="Genomic_DNA"/>
</dbReference>
<dbReference type="InterPro" id="IPR014030">
    <property type="entry name" value="Ketoacyl_synth_N"/>
</dbReference>
<dbReference type="Pfam" id="PF22336">
    <property type="entry name" value="RhiE-like_linker"/>
    <property type="match status" value="1"/>
</dbReference>
<dbReference type="InterPro" id="IPR036477">
    <property type="entry name" value="Formyl_transf_N_sf"/>
</dbReference>
<name>A0A348AN88_9FIRM</name>
<keyword evidence="6" id="KW-0596">Phosphopantetheine</keyword>
<dbReference type="Pfam" id="PF00550">
    <property type="entry name" value="PP-binding"/>
    <property type="match status" value="1"/>
</dbReference>